<evidence type="ECO:0000259" key="2">
    <source>
        <dbReference type="Pfam" id="PF01106"/>
    </source>
</evidence>
<dbReference type="Gene3D" id="3.30.300.130">
    <property type="entry name" value="Fe-S cluster assembly (FSCA)"/>
    <property type="match status" value="1"/>
</dbReference>
<dbReference type="PANTHER" id="PTHR11178:SF25">
    <property type="entry name" value="NIFU-LIKE PROTEIN 3, CHLOROPLASTIC"/>
    <property type="match status" value="1"/>
</dbReference>
<dbReference type="RefSeq" id="WP_345072559.1">
    <property type="nucleotide sequence ID" value="NZ_BAABDJ010000015.1"/>
</dbReference>
<comment type="caution">
    <text evidence="3">The sequence shown here is derived from an EMBL/GenBank/DDBJ whole genome shotgun (WGS) entry which is preliminary data.</text>
</comment>
<feature type="domain" description="NIF system FeS cluster assembly NifU C-terminal" evidence="2">
    <location>
        <begin position="16"/>
        <end position="82"/>
    </location>
</feature>
<accession>A0ABP7S5K2</accession>
<protein>
    <submittedName>
        <fullName evidence="3">NifU family protein</fullName>
    </submittedName>
</protein>
<sequence>MTTLPAVENHPLLPRIELALDSIRPYLAADGGNVRVLAITDEMVLHLELLGACGTCPMSPMTLKAGVEESVKKAVPEIRSVVAVNLTPMEEQPAGQVR</sequence>
<comment type="similarity">
    <text evidence="1">Belongs to the NifU family.</text>
</comment>
<evidence type="ECO:0000313" key="4">
    <source>
        <dbReference type="Proteomes" id="UP001500567"/>
    </source>
</evidence>
<proteinExistence type="inferred from homology"/>
<keyword evidence="4" id="KW-1185">Reference proteome</keyword>
<dbReference type="InterPro" id="IPR001075">
    <property type="entry name" value="NIF_FeS_clus_asmbl_NifU_C"/>
</dbReference>
<dbReference type="EMBL" id="BAABDJ010000015">
    <property type="protein sequence ID" value="GAA4007004.1"/>
    <property type="molecule type" value="Genomic_DNA"/>
</dbReference>
<name>A0ABP7S5K2_9BACT</name>
<reference evidence="4" key="1">
    <citation type="journal article" date="2019" name="Int. J. Syst. Evol. Microbiol.">
        <title>The Global Catalogue of Microorganisms (GCM) 10K type strain sequencing project: providing services to taxonomists for standard genome sequencing and annotation.</title>
        <authorList>
            <consortium name="The Broad Institute Genomics Platform"/>
            <consortium name="The Broad Institute Genome Sequencing Center for Infectious Disease"/>
            <person name="Wu L."/>
            <person name="Ma J."/>
        </authorList>
    </citation>
    <scope>NUCLEOTIDE SEQUENCE [LARGE SCALE GENOMIC DNA]</scope>
    <source>
        <strain evidence="4">JCM 17224</strain>
    </source>
</reference>
<evidence type="ECO:0000256" key="1">
    <source>
        <dbReference type="ARBA" id="ARBA00006420"/>
    </source>
</evidence>
<dbReference type="SUPFAM" id="SSF117916">
    <property type="entry name" value="Fe-S cluster assembly (FSCA) domain-like"/>
    <property type="match status" value="1"/>
</dbReference>
<dbReference type="Pfam" id="PF01106">
    <property type="entry name" value="NifU"/>
    <property type="match status" value="1"/>
</dbReference>
<organism evidence="3 4">
    <name type="scientific">Hymenobacter fastidiosus</name>
    <dbReference type="NCBI Taxonomy" id="486264"/>
    <lineage>
        <taxon>Bacteria</taxon>
        <taxon>Pseudomonadati</taxon>
        <taxon>Bacteroidota</taxon>
        <taxon>Cytophagia</taxon>
        <taxon>Cytophagales</taxon>
        <taxon>Hymenobacteraceae</taxon>
        <taxon>Hymenobacter</taxon>
    </lineage>
</organism>
<gene>
    <name evidence="3" type="ORF">GCM10022408_18610</name>
</gene>
<dbReference type="PANTHER" id="PTHR11178">
    <property type="entry name" value="IRON-SULFUR CLUSTER SCAFFOLD PROTEIN NFU-RELATED"/>
    <property type="match status" value="1"/>
</dbReference>
<dbReference type="Proteomes" id="UP001500567">
    <property type="component" value="Unassembled WGS sequence"/>
</dbReference>
<dbReference type="InterPro" id="IPR034904">
    <property type="entry name" value="FSCA_dom_sf"/>
</dbReference>
<evidence type="ECO:0000313" key="3">
    <source>
        <dbReference type="EMBL" id="GAA4007004.1"/>
    </source>
</evidence>